<name>A0ABY6BAW2_9GAMM</name>
<dbReference type="SUPFAM" id="SSF63829">
    <property type="entry name" value="Calcium-dependent phosphotriesterase"/>
    <property type="match status" value="1"/>
</dbReference>
<keyword evidence="3" id="KW-1185">Reference proteome</keyword>
<evidence type="ECO:0008006" key="4">
    <source>
        <dbReference type="Google" id="ProtNLM"/>
    </source>
</evidence>
<evidence type="ECO:0000256" key="1">
    <source>
        <dbReference type="SAM" id="SignalP"/>
    </source>
</evidence>
<proteinExistence type="predicted"/>
<dbReference type="NCBIfam" id="TIGR02608">
    <property type="entry name" value="delta_60_rpt"/>
    <property type="match status" value="4"/>
</dbReference>
<accession>A0ABY6BAW2</accession>
<evidence type="ECO:0000313" key="3">
    <source>
        <dbReference type="Proteomes" id="UP001064632"/>
    </source>
</evidence>
<organism evidence="2 3">
    <name type="scientific">Tahibacter amnicola</name>
    <dbReference type="NCBI Taxonomy" id="2976241"/>
    <lineage>
        <taxon>Bacteria</taxon>
        <taxon>Pseudomonadati</taxon>
        <taxon>Pseudomonadota</taxon>
        <taxon>Gammaproteobacteria</taxon>
        <taxon>Lysobacterales</taxon>
        <taxon>Rhodanobacteraceae</taxon>
        <taxon>Tahibacter</taxon>
    </lineage>
</organism>
<feature type="chain" id="PRO_5047154923" description="Delta-60 repeat protein" evidence="1">
    <location>
        <begin position="20"/>
        <end position="458"/>
    </location>
</feature>
<gene>
    <name evidence="2" type="ORF">N4264_16205</name>
</gene>
<dbReference type="Proteomes" id="UP001064632">
    <property type="component" value="Chromosome"/>
</dbReference>
<reference evidence="2" key="1">
    <citation type="submission" date="2022-09" db="EMBL/GenBank/DDBJ databases">
        <title>Tahibacter sp. nov., isolated from a fresh water.</title>
        <authorList>
            <person name="Baek J.H."/>
            <person name="Lee J.K."/>
            <person name="Kim J.M."/>
            <person name="Jeon C.O."/>
        </authorList>
    </citation>
    <scope>NUCLEOTIDE SEQUENCE</scope>
    <source>
        <strain evidence="2">W38</strain>
    </source>
</reference>
<dbReference type="Gene3D" id="2.80.10.50">
    <property type="match status" value="2"/>
</dbReference>
<sequence length="458" mass="47150">MHRRLVALALLPLSGLALADGGLDPNFGIQGRFAISDGNFYVPGGLVVQPDGRPVIWASVGVGDDCRGIGGRRLTANGTAVDPTFGNGGTAQACFKPLLPPTATSALTYNITAVNVPGGIVAVGYGGGSGNAYHLQLAKFTTNGMLDPGFGTGGLVCRNCNPASSVTEYAAEAVYHAAADAIVMAGHSYSSVSGPKSARMWVYSANGTPITQFLDGGLGDASLSAVAIQPDGKILAAGYAVNPTSGNEDCVVERFILQGNLMALDTTFNGTGRLLIPYDTGGTNMDRCESLLVGQDGLIFAGGWAEISGYFHTYATLSRITPSGVLDTQFSGDGKHTTYFETSAKINVITDMAFHDDGKILLAGYGGAPDNSGRGDEFGVMRISPAGAFDATFTATTPGSGFATVMVGFEPVTGSGSFDRLRSMALQAGNIVLYGTGAVDMPAVARLIGDKLFKNGFQ</sequence>
<dbReference type="EMBL" id="CP104694">
    <property type="protein sequence ID" value="UXI66290.1"/>
    <property type="molecule type" value="Genomic_DNA"/>
</dbReference>
<dbReference type="RefSeq" id="WP_261693274.1">
    <property type="nucleotide sequence ID" value="NZ_CP104694.1"/>
</dbReference>
<keyword evidence="1" id="KW-0732">Signal</keyword>
<feature type="signal peptide" evidence="1">
    <location>
        <begin position="1"/>
        <end position="19"/>
    </location>
</feature>
<dbReference type="InterPro" id="IPR013431">
    <property type="entry name" value="Delta_60_rpt"/>
</dbReference>
<evidence type="ECO:0000313" key="2">
    <source>
        <dbReference type="EMBL" id="UXI66290.1"/>
    </source>
</evidence>
<dbReference type="Pfam" id="PF17164">
    <property type="entry name" value="DUF5122"/>
    <property type="match status" value="3"/>
</dbReference>
<protein>
    <recommendedName>
        <fullName evidence="4">Delta-60 repeat protein</fullName>
    </recommendedName>
</protein>